<comment type="caution">
    <text evidence="2">The sequence shown here is derived from an EMBL/GenBank/DDBJ whole genome shotgun (WGS) entry which is preliminary data.</text>
</comment>
<reference evidence="2" key="1">
    <citation type="submission" date="2019-08" db="EMBL/GenBank/DDBJ databases">
        <authorList>
            <person name="Kucharzyk K."/>
            <person name="Murdoch R.W."/>
            <person name="Higgins S."/>
            <person name="Loffler F."/>
        </authorList>
    </citation>
    <scope>NUCLEOTIDE SEQUENCE</scope>
</reference>
<dbReference type="InterPro" id="IPR000836">
    <property type="entry name" value="PRTase_dom"/>
</dbReference>
<dbReference type="InterPro" id="IPR051910">
    <property type="entry name" value="ComF/GntX_DNA_util-trans"/>
</dbReference>
<proteinExistence type="inferred from homology"/>
<organism evidence="2">
    <name type="scientific">bioreactor metagenome</name>
    <dbReference type="NCBI Taxonomy" id="1076179"/>
    <lineage>
        <taxon>unclassified sequences</taxon>
        <taxon>metagenomes</taxon>
        <taxon>ecological metagenomes</taxon>
    </lineage>
</organism>
<dbReference type="AlphaFoldDB" id="A0A645HIT4"/>
<dbReference type="PANTHER" id="PTHR47505:SF1">
    <property type="entry name" value="DNA UTILIZATION PROTEIN YHGH"/>
    <property type="match status" value="1"/>
</dbReference>
<dbReference type="CDD" id="cd06223">
    <property type="entry name" value="PRTases_typeI"/>
    <property type="match status" value="1"/>
</dbReference>
<dbReference type="InterPro" id="IPR029057">
    <property type="entry name" value="PRTase-like"/>
</dbReference>
<dbReference type="SUPFAM" id="SSF53271">
    <property type="entry name" value="PRTase-like"/>
    <property type="match status" value="1"/>
</dbReference>
<protein>
    <recommendedName>
        <fullName evidence="3">Phosphoribosyltransferase domain-containing protein</fullName>
    </recommendedName>
</protein>
<gene>
    <name evidence="2" type="ORF">SDC9_186456</name>
</gene>
<name>A0A645HIT4_9ZZZZ</name>
<evidence type="ECO:0000313" key="2">
    <source>
        <dbReference type="EMBL" id="MPN38931.1"/>
    </source>
</evidence>
<dbReference type="EMBL" id="VSSQ01094456">
    <property type="protein sequence ID" value="MPN38931.1"/>
    <property type="molecule type" value="Genomic_DNA"/>
</dbReference>
<dbReference type="Gene3D" id="3.40.50.2020">
    <property type="match status" value="1"/>
</dbReference>
<accession>A0A645HIT4</accession>
<dbReference type="PANTHER" id="PTHR47505">
    <property type="entry name" value="DNA UTILIZATION PROTEIN YHGH"/>
    <property type="match status" value="1"/>
</dbReference>
<comment type="similarity">
    <text evidence="1">Belongs to the ComF/GntX family.</text>
</comment>
<evidence type="ECO:0008006" key="3">
    <source>
        <dbReference type="Google" id="ProtNLM"/>
    </source>
</evidence>
<evidence type="ECO:0000256" key="1">
    <source>
        <dbReference type="ARBA" id="ARBA00008007"/>
    </source>
</evidence>
<sequence>MIGRELNIPVGNSVIKRVRETKSQTKLGRQGRFRNMKNAFLPGSDIAKVICMRILLVDDVFTTGATFSACGGILLASGVKEVYGVVMAAGKNTF</sequence>